<dbReference type="GeneID" id="94365114"/>
<dbReference type="RefSeq" id="WP_109533081.1">
    <property type="nucleotide sequence ID" value="NZ_QEYD01000005.1"/>
</dbReference>
<dbReference type="AlphaFoldDB" id="A0A2U2CAZ5"/>
<dbReference type="GO" id="GO:0016787">
    <property type="term" value="F:hydrolase activity"/>
    <property type="evidence" value="ECO:0007669"/>
    <property type="project" value="UniProtKB-KW"/>
</dbReference>
<comment type="caution">
    <text evidence="2">The sequence shown here is derived from an EMBL/GenBank/DDBJ whole genome shotgun (WGS) entry which is preliminary data.</text>
</comment>
<evidence type="ECO:0000313" key="3">
    <source>
        <dbReference type="Proteomes" id="UP000244940"/>
    </source>
</evidence>
<accession>A0A2U2CAZ5</accession>
<dbReference type="InterPro" id="IPR029058">
    <property type="entry name" value="AB_hydrolase_fold"/>
</dbReference>
<organism evidence="2 3">
    <name type="scientific">Pararhodobacter marinus</name>
    <dbReference type="NCBI Taxonomy" id="2184063"/>
    <lineage>
        <taxon>Bacteria</taxon>
        <taxon>Pseudomonadati</taxon>
        <taxon>Pseudomonadota</taxon>
        <taxon>Alphaproteobacteria</taxon>
        <taxon>Rhodobacterales</taxon>
        <taxon>Paracoccaceae</taxon>
        <taxon>Pararhodobacter</taxon>
    </lineage>
</organism>
<evidence type="ECO:0000313" key="2">
    <source>
        <dbReference type="EMBL" id="PWE29032.1"/>
    </source>
</evidence>
<dbReference type="EMBL" id="QEYD01000005">
    <property type="protein sequence ID" value="PWE29032.1"/>
    <property type="molecule type" value="Genomic_DNA"/>
</dbReference>
<feature type="domain" description="Serine aminopeptidase S33" evidence="1">
    <location>
        <begin position="80"/>
        <end position="211"/>
    </location>
</feature>
<keyword evidence="3" id="KW-1185">Reference proteome</keyword>
<gene>
    <name evidence="2" type="ORF">C4N9_09450</name>
</gene>
<dbReference type="OrthoDB" id="9808398at2"/>
<dbReference type="PANTHER" id="PTHR43194:SF2">
    <property type="entry name" value="PEROXISOMAL MEMBRANE PROTEIN LPX1"/>
    <property type="match status" value="1"/>
</dbReference>
<name>A0A2U2CAZ5_9RHOB</name>
<dbReference type="InterPro" id="IPR050228">
    <property type="entry name" value="Carboxylesterase_BioH"/>
</dbReference>
<evidence type="ECO:0000259" key="1">
    <source>
        <dbReference type="Pfam" id="PF12146"/>
    </source>
</evidence>
<dbReference type="InterPro" id="IPR022742">
    <property type="entry name" value="Hydrolase_4"/>
</dbReference>
<dbReference type="SUPFAM" id="SSF53474">
    <property type="entry name" value="alpha/beta-Hydrolases"/>
    <property type="match status" value="1"/>
</dbReference>
<reference evidence="2 3" key="1">
    <citation type="submission" date="2018-05" db="EMBL/GenBank/DDBJ databases">
        <title>Pararhodobacter marina sp. nov., isolated from deep-sea water of the Indian Ocean.</title>
        <authorList>
            <person name="Lai Q.Sr."/>
            <person name="Liu X."/>
            <person name="Shao Z."/>
        </authorList>
    </citation>
    <scope>NUCLEOTIDE SEQUENCE [LARGE SCALE GENOMIC DNA]</scope>
    <source>
        <strain evidence="2 3">CIC4N-9</strain>
    </source>
</reference>
<dbReference type="PANTHER" id="PTHR43194">
    <property type="entry name" value="HYDROLASE ALPHA/BETA FOLD FAMILY"/>
    <property type="match status" value="1"/>
</dbReference>
<dbReference type="Pfam" id="PF12146">
    <property type="entry name" value="Hydrolase_4"/>
    <property type="match status" value="1"/>
</dbReference>
<sequence length="327" mass="34805">MSLLAKIAVSAALCVAIPATLALGLIASDRPQRDLRAEGEGLDFSVLQRAELPELQAYTARDGTGLGYRQWLSGRDDAPLLVAVHGSGWHSAQFAGLGPALAEAGIDVIAPDLRGHGPDPQRRGDVDYIGQFEDDLADLITRTARAGQSVVMLGHSSGGGLVIRFAGGEHGAMIDRAVLLAPFVQYDAPTARPASGGWAHVLTRRVIGLSMLNMAHVTALNHLTVIQFRFPSSVLDGPLGETATRAYSYRLNTGFAPRRDWQADIAALPPFLLIAGARDEAFVAEAYEPTFAAITDRGDYALTGATHLSVVDDPETLQRVIDFMGTD</sequence>
<keyword evidence="2" id="KW-0378">Hydrolase</keyword>
<protein>
    <submittedName>
        <fullName evidence="2">Alpha/beta hydrolase</fullName>
    </submittedName>
</protein>
<dbReference type="Gene3D" id="3.40.50.1820">
    <property type="entry name" value="alpha/beta hydrolase"/>
    <property type="match status" value="1"/>
</dbReference>
<dbReference type="Proteomes" id="UP000244940">
    <property type="component" value="Unassembled WGS sequence"/>
</dbReference>
<proteinExistence type="predicted"/>